<protein>
    <submittedName>
        <fullName evidence="11">General substrate transporter</fullName>
    </submittedName>
</protein>
<evidence type="ECO:0000256" key="6">
    <source>
        <dbReference type="ARBA" id="ARBA00023136"/>
    </source>
</evidence>
<reference evidence="11" key="1">
    <citation type="journal article" date="2023" name="Mol. Phylogenet. Evol.">
        <title>Genome-scale phylogeny and comparative genomics of the fungal order Sordariales.</title>
        <authorList>
            <person name="Hensen N."/>
            <person name="Bonometti L."/>
            <person name="Westerberg I."/>
            <person name="Brannstrom I.O."/>
            <person name="Guillou S."/>
            <person name="Cros-Aarteil S."/>
            <person name="Calhoun S."/>
            <person name="Haridas S."/>
            <person name="Kuo A."/>
            <person name="Mondo S."/>
            <person name="Pangilinan J."/>
            <person name="Riley R."/>
            <person name="LaButti K."/>
            <person name="Andreopoulos B."/>
            <person name="Lipzen A."/>
            <person name="Chen C."/>
            <person name="Yan M."/>
            <person name="Daum C."/>
            <person name="Ng V."/>
            <person name="Clum A."/>
            <person name="Steindorff A."/>
            <person name="Ohm R.A."/>
            <person name="Martin F."/>
            <person name="Silar P."/>
            <person name="Natvig D.O."/>
            <person name="Lalanne C."/>
            <person name="Gautier V."/>
            <person name="Ament-Velasquez S.L."/>
            <person name="Kruys A."/>
            <person name="Hutchinson M.I."/>
            <person name="Powell A.J."/>
            <person name="Barry K."/>
            <person name="Miller A.N."/>
            <person name="Grigoriev I.V."/>
            <person name="Debuchy R."/>
            <person name="Gladieux P."/>
            <person name="Hiltunen Thoren M."/>
            <person name="Johannesson H."/>
        </authorList>
    </citation>
    <scope>NUCLEOTIDE SEQUENCE</scope>
    <source>
        <strain evidence="11">FGSC 1904</strain>
    </source>
</reference>
<evidence type="ECO:0000256" key="2">
    <source>
        <dbReference type="ARBA" id="ARBA00010992"/>
    </source>
</evidence>
<dbReference type="PROSITE" id="PS50850">
    <property type="entry name" value="MFS"/>
    <property type="match status" value="1"/>
</dbReference>
<organism evidence="11 12">
    <name type="scientific">Sordaria brevicollis</name>
    <dbReference type="NCBI Taxonomy" id="83679"/>
    <lineage>
        <taxon>Eukaryota</taxon>
        <taxon>Fungi</taxon>
        <taxon>Dikarya</taxon>
        <taxon>Ascomycota</taxon>
        <taxon>Pezizomycotina</taxon>
        <taxon>Sordariomycetes</taxon>
        <taxon>Sordariomycetidae</taxon>
        <taxon>Sordariales</taxon>
        <taxon>Sordariaceae</taxon>
        <taxon>Sordaria</taxon>
    </lineage>
</organism>
<evidence type="ECO:0000256" key="4">
    <source>
        <dbReference type="ARBA" id="ARBA00022692"/>
    </source>
</evidence>
<dbReference type="PROSITE" id="PS00217">
    <property type="entry name" value="SUGAR_TRANSPORT_2"/>
    <property type="match status" value="1"/>
</dbReference>
<proteinExistence type="inferred from homology"/>
<feature type="transmembrane region" description="Helical" evidence="9">
    <location>
        <begin position="125"/>
        <end position="143"/>
    </location>
</feature>
<accession>A0AAE0UFP7</accession>
<comment type="subcellular location">
    <subcellularLocation>
        <location evidence="1">Membrane</location>
        <topology evidence="1">Multi-pass membrane protein</topology>
    </subcellularLocation>
</comment>
<feature type="transmembrane region" description="Helical" evidence="9">
    <location>
        <begin position="397"/>
        <end position="419"/>
    </location>
</feature>
<reference evidence="11" key="2">
    <citation type="submission" date="2023-07" db="EMBL/GenBank/DDBJ databases">
        <authorList>
            <consortium name="Lawrence Berkeley National Laboratory"/>
            <person name="Haridas S."/>
            <person name="Hensen N."/>
            <person name="Bonometti L."/>
            <person name="Westerberg I."/>
            <person name="Brannstrom I.O."/>
            <person name="Guillou S."/>
            <person name="Cros-Aarteil S."/>
            <person name="Calhoun S."/>
            <person name="Kuo A."/>
            <person name="Mondo S."/>
            <person name="Pangilinan J."/>
            <person name="Riley R."/>
            <person name="LaButti K."/>
            <person name="Andreopoulos B."/>
            <person name="Lipzen A."/>
            <person name="Chen C."/>
            <person name="Yanf M."/>
            <person name="Daum C."/>
            <person name="Ng V."/>
            <person name="Clum A."/>
            <person name="Steindorff A."/>
            <person name="Ohm R."/>
            <person name="Martin F."/>
            <person name="Silar P."/>
            <person name="Natvig D."/>
            <person name="Lalanne C."/>
            <person name="Gautier V."/>
            <person name="Ament-velasquez S.L."/>
            <person name="Kruys A."/>
            <person name="Hutchinson M.I."/>
            <person name="Powell A.J."/>
            <person name="Barry K."/>
            <person name="Miller A.N."/>
            <person name="Grigoriev I.V."/>
            <person name="Debuchy R."/>
            <person name="Gladieux P."/>
            <person name="Thoren M.H."/>
            <person name="Johannesson H."/>
        </authorList>
    </citation>
    <scope>NUCLEOTIDE SEQUENCE</scope>
    <source>
        <strain evidence="11">FGSC 1904</strain>
    </source>
</reference>
<evidence type="ECO:0000256" key="8">
    <source>
        <dbReference type="SAM" id="MobiDB-lite"/>
    </source>
</evidence>
<dbReference type="InterPro" id="IPR005828">
    <property type="entry name" value="MFS_sugar_transport-like"/>
</dbReference>
<evidence type="ECO:0000259" key="10">
    <source>
        <dbReference type="PROSITE" id="PS50850"/>
    </source>
</evidence>
<dbReference type="GO" id="GO:0016020">
    <property type="term" value="C:membrane"/>
    <property type="evidence" value="ECO:0007669"/>
    <property type="project" value="UniProtKB-SubCell"/>
</dbReference>
<evidence type="ECO:0000313" key="11">
    <source>
        <dbReference type="EMBL" id="KAK3402353.1"/>
    </source>
</evidence>
<dbReference type="FunFam" id="1.20.1250.20:FF:000078">
    <property type="entry name" value="MFS maltose transporter, putative"/>
    <property type="match status" value="1"/>
</dbReference>
<dbReference type="NCBIfam" id="TIGR00879">
    <property type="entry name" value="SP"/>
    <property type="match status" value="1"/>
</dbReference>
<keyword evidence="4 9" id="KW-0812">Transmembrane</keyword>
<dbReference type="SUPFAM" id="SSF103473">
    <property type="entry name" value="MFS general substrate transporter"/>
    <property type="match status" value="1"/>
</dbReference>
<dbReference type="Proteomes" id="UP001281003">
    <property type="component" value="Unassembled WGS sequence"/>
</dbReference>
<evidence type="ECO:0000256" key="3">
    <source>
        <dbReference type="ARBA" id="ARBA00022448"/>
    </source>
</evidence>
<keyword evidence="12" id="KW-1185">Reference proteome</keyword>
<keyword evidence="3 7" id="KW-0813">Transport</keyword>
<dbReference type="InterPro" id="IPR036259">
    <property type="entry name" value="MFS_trans_sf"/>
</dbReference>
<evidence type="ECO:0000313" key="12">
    <source>
        <dbReference type="Proteomes" id="UP001281003"/>
    </source>
</evidence>
<dbReference type="InterPro" id="IPR020846">
    <property type="entry name" value="MFS_dom"/>
</dbReference>
<feature type="transmembrane region" description="Helical" evidence="9">
    <location>
        <begin position="339"/>
        <end position="358"/>
    </location>
</feature>
<keyword evidence="6 9" id="KW-0472">Membrane</keyword>
<feature type="domain" description="Major facilitator superfamily (MFS) profile" evidence="10">
    <location>
        <begin position="45"/>
        <end position="490"/>
    </location>
</feature>
<name>A0AAE0UFP7_SORBR</name>
<comment type="similarity">
    <text evidence="2 7">Belongs to the major facilitator superfamily. Sugar transporter (TC 2.A.1.1) family.</text>
</comment>
<feature type="transmembrane region" description="Helical" evidence="9">
    <location>
        <begin position="301"/>
        <end position="327"/>
    </location>
</feature>
<dbReference type="AlphaFoldDB" id="A0AAE0UFP7"/>
<evidence type="ECO:0000256" key="1">
    <source>
        <dbReference type="ARBA" id="ARBA00004141"/>
    </source>
</evidence>
<dbReference type="InterPro" id="IPR005829">
    <property type="entry name" value="Sugar_transporter_CS"/>
</dbReference>
<evidence type="ECO:0000256" key="5">
    <source>
        <dbReference type="ARBA" id="ARBA00022989"/>
    </source>
</evidence>
<dbReference type="Pfam" id="PF00083">
    <property type="entry name" value="Sugar_tr"/>
    <property type="match status" value="1"/>
</dbReference>
<dbReference type="Gene3D" id="1.20.1250.20">
    <property type="entry name" value="MFS general substrate transporter like domains"/>
    <property type="match status" value="1"/>
</dbReference>
<sequence length="548" mass="60096">MSPKETASTMAADVEHHVEHHPAVAITAEVEAKYGLKSHLKCLAACTLFSMCPFQYGLDFGLIGGLQAMKGFLEVFGHRAPDVPGGWNISTGRQQLISSLMTLGAFLSSSCAGPTATFLSRRQTIWAASLLCIVANIIMMTTTSIGGLYAGRLLLGLANGFYMTFSQLYIQEVAPARYRGLMISSFHVWTSVGSLIGNVVDNFTEKIAGRDSYLIPLGLIFIIPVLISAGLFAIPESPRWLVMQGKEEQARKSLRWLRPYTDQKVEEEMKDIQLALAAEGEVIKGASVWDMFRDPVDRRRTVLSVCVLTVQGASGAMYMIAYATYFFKMAGIGKPFESHVMLSALGVLAILVNSAMITRFGRRRVFLMSGLSICAITQLLTAVVYTVHPRAKSTGQAVVGLAIVYILGYNGMVASYAWVSGGELPSQRLRSYTFGLATAIGFFAAWLTTFTAPYFINPESMNWGPRYGYIWTPSCIISALWVYLFLPEVKGPTLEEIDQMFEARLPARKFRKYVCVGRGSGVANESGSVNSEKGEEVVHAEEVKRVDS</sequence>
<feature type="compositionally biased region" description="Basic and acidic residues" evidence="8">
    <location>
        <begin position="532"/>
        <end position="548"/>
    </location>
</feature>
<feature type="transmembrane region" description="Helical" evidence="9">
    <location>
        <begin position="365"/>
        <end position="385"/>
    </location>
</feature>
<feature type="region of interest" description="Disordered" evidence="8">
    <location>
        <begin position="523"/>
        <end position="548"/>
    </location>
</feature>
<keyword evidence="5 9" id="KW-1133">Transmembrane helix</keyword>
<evidence type="ECO:0000256" key="9">
    <source>
        <dbReference type="SAM" id="Phobius"/>
    </source>
</evidence>
<dbReference type="EMBL" id="JAUTDP010000002">
    <property type="protein sequence ID" value="KAK3402353.1"/>
    <property type="molecule type" value="Genomic_DNA"/>
</dbReference>
<dbReference type="InterPro" id="IPR050360">
    <property type="entry name" value="MFS_Sugar_Transporters"/>
</dbReference>
<evidence type="ECO:0000256" key="7">
    <source>
        <dbReference type="RuleBase" id="RU003346"/>
    </source>
</evidence>
<dbReference type="InterPro" id="IPR003663">
    <property type="entry name" value="Sugar/inositol_transpt"/>
</dbReference>
<dbReference type="GO" id="GO:0005351">
    <property type="term" value="F:carbohydrate:proton symporter activity"/>
    <property type="evidence" value="ECO:0007669"/>
    <property type="project" value="TreeGrafter"/>
</dbReference>
<comment type="caution">
    <text evidence="11">The sequence shown here is derived from an EMBL/GenBank/DDBJ whole genome shotgun (WGS) entry which is preliminary data.</text>
</comment>
<dbReference type="PANTHER" id="PTHR48022:SF10">
    <property type="entry name" value="MAJOR FACILITATOR SUPERFAMILY (MFS) PROFILE DOMAIN-CONTAINING PROTEIN"/>
    <property type="match status" value="1"/>
</dbReference>
<dbReference type="PANTHER" id="PTHR48022">
    <property type="entry name" value="PLASTIDIC GLUCOSE TRANSPORTER 4"/>
    <property type="match status" value="1"/>
</dbReference>
<gene>
    <name evidence="11" type="ORF">B0T20DRAFT_476456</name>
</gene>
<feature type="transmembrane region" description="Helical" evidence="9">
    <location>
        <begin position="212"/>
        <end position="234"/>
    </location>
</feature>
<feature type="transmembrane region" description="Helical" evidence="9">
    <location>
        <begin position="431"/>
        <end position="456"/>
    </location>
</feature>
<feature type="transmembrane region" description="Helical" evidence="9">
    <location>
        <begin position="468"/>
        <end position="486"/>
    </location>
</feature>